<dbReference type="Pfam" id="PF18564">
    <property type="entry name" value="Glyco_hydro_5_C"/>
    <property type="match status" value="1"/>
</dbReference>
<comment type="caution">
    <text evidence="7">The sequence shown here is derived from an EMBL/GenBank/DDBJ whole genome shotgun (WGS) entry which is preliminary data.</text>
</comment>
<name>A0AAD5VEC5_9APHY</name>
<dbReference type="EMBL" id="JANAWD010000034">
    <property type="protein sequence ID" value="KAJ3490040.1"/>
    <property type="molecule type" value="Genomic_DNA"/>
</dbReference>
<accession>A0AAD5VEC5</accession>
<dbReference type="InterPro" id="IPR017853">
    <property type="entry name" value="GH"/>
</dbReference>
<dbReference type="PANTHER" id="PTHR31308:SF5">
    <property type="entry name" value="ERGOSTERYL-BETA-GLUCOSIDASE"/>
    <property type="match status" value="1"/>
</dbReference>
<comment type="similarity">
    <text evidence="1">Belongs to the glycosyl hydrolase 5 (cellulase A) family.</text>
</comment>
<dbReference type="Proteomes" id="UP001212997">
    <property type="component" value="Unassembled WGS sequence"/>
</dbReference>
<dbReference type="Gene3D" id="2.60.40.1180">
    <property type="entry name" value="Golgi alpha-mannosidase II"/>
    <property type="match status" value="1"/>
</dbReference>
<dbReference type="GO" id="GO:1904462">
    <property type="term" value="P:ergosteryl 3-beta-D-glucoside catabolic process"/>
    <property type="evidence" value="ECO:0007669"/>
    <property type="project" value="TreeGrafter"/>
</dbReference>
<proteinExistence type="inferred from homology"/>
<feature type="domain" description="Glycoside hydrolase family 5 C-terminal" evidence="6">
    <location>
        <begin position="324"/>
        <end position="439"/>
    </location>
</feature>
<evidence type="ECO:0000256" key="5">
    <source>
        <dbReference type="SAM" id="Phobius"/>
    </source>
</evidence>
<organism evidence="7 8">
    <name type="scientific">Meripilus lineatus</name>
    <dbReference type="NCBI Taxonomy" id="2056292"/>
    <lineage>
        <taxon>Eukaryota</taxon>
        <taxon>Fungi</taxon>
        <taxon>Dikarya</taxon>
        <taxon>Basidiomycota</taxon>
        <taxon>Agaricomycotina</taxon>
        <taxon>Agaricomycetes</taxon>
        <taxon>Polyporales</taxon>
        <taxon>Meripilaceae</taxon>
        <taxon>Meripilus</taxon>
    </lineage>
</organism>
<evidence type="ECO:0000313" key="7">
    <source>
        <dbReference type="EMBL" id="KAJ3490040.1"/>
    </source>
</evidence>
<dbReference type="PANTHER" id="PTHR31308">
    <property type="match status" value="1"/>
</dbReference>
<keyword evidence="5" id="KW-0472">Membrane</keyword>
<evidence type="ECO:0000259" key="6">
    <source>
        <dbReference type="Pfam" id="PF18564"/>
    </source>
</evidence>
<dbReference type="SUPFAM" id="SSF51445">
    <property type="entry name" value="(Trans)glycosidases"/>
    <property type="match status" value="1"/>
</dbReference>
<keyword evidence="3" id="KW-0326">Glycosidase</keyword>
<dbReference type="GO" id="GO:0050295">
    <property type="term" value="F:steryl-beta-glucosidase activity"/>
    <property type="evidence" value="ECO:0007669"/>
    <property type="project" value="TreeGrafter"/>
</dbReference>
<dbReference type="AlphaFoldDB" id="A0AAD5VEC5"/>
<keyword evidence="5" id="KW-1133">Transmembrane helix</keyword>
<evidence type="ECO:0000313" key="8">
    <source>
        <dbReference type="Proteomes" id="UP001212997"/>
    </source>
</evidence>
<keyword evidence="8" id="KW-1185">Reference proteome</keyword>
<sequence>MPTSLTSQQLLNTSRHKAWRDDGPTQGRCLWEMHGVWGWDRTKKEGVVLRESYFIKDPTTKKKVSSIDADISLGTDLCLCQIDWYPDFYYPLINRWADRVRAASSTKKIVFVEPIPNEVIILATSRSLVLILLSSQFCPSSWTAEHQPDNMVYAPHWYDLNALFAKAFGNFTINVQGISRVDRVQGMFPLKAFYWGHKGARDNFSLQIRNLVEASYRSLGERPVIIGECGVPMDMNKGDAFKTEEWTAQSRMMDAMITGLERSLIGFTLWNYNPDNDDHRGDDWNGENFSWFSRRRALPASLLDYDQTAPTLDNGGRILRSVVRPYPAKTAGIPLKFDYDLNTGDLSFRWIVPSSQTDKKNEAQSAVGSPTVDDPPQSGHPLLTSNTTEIYLPSFIAHGSKIIVGGLGSKDSYRYDESVQTLYIVAGDMTPGTIYQISVSLNPRLKPIFAVNDLWSDFGHHVVTALGFTLAVLAYFVTWML</sequence>
<evidence type="ECO:0000256" key="3">
    <source>
        <dbReference type="ARBA" id="ARBA00023295"/>
    </source>
</evidence>
<dbReference type="Gene3D" id="3.20.20.80">
    <property type="entry name" value="Glycosidases"/>
    <property type="match status" value="1"/>
</dbReference>
<keyword evidence="5" id="KW-0812">Transmembrane</keyword>
<dbReference type="InterPro" id="IPR052066">
    <property type="entry name" value="Glycosphingolipid_Hydrolases"/>
</dbReference>
<protein>
    <recommendedName>
        <fullName evidence="6">Glycoside hydrolase family 5 C-terminal domain-containing protein</fullName>
    </recommendedName>
</protein>
<evidence type="ECO:0000256" key="1">
    <source>
        <dbReference type="ARBA" id="ARBA00005641"/>
    </source>
</evidence>
<keyword evidence="2" id="KW-0378">Hydrolase</keyword>
<evidence type="ECO:0000256" key="2">
    <source>
        <dbReference type="ARBA" id="ARBA00022801"/>
    </source>
</evidence>
<gene>
    <name evidence="7" type="ORF">NLI96_g1700</name>
</gene>
<feature type="region of interest" description="Disordered" evidence="4">
    <location>
        <begin position="357"/>
        <end position="380"/>
    </location>
</feature>
<reference evidence="7" key="1">
    <citation type="submission" date="2022-07" db="EMBL/GenBank/DDBJ databases">
        <title>Genome Sequence of Physisporinus lineatus.</title>
        <authorList>
            <person name="Buettner E."/>
        </authorList>
    </citation>
    <scope>NUCLEOTIDE SEQUENCE</scope>
    <source>
        <strain evidence="7">VT162</strain>
    </source>
</reference>
<dbReference type="InterPro" id="IPR041036">
    <property type="entry name" value="GH5_C"/>
</dbReference>
<evidence type="ECO:0000256" key="4">
    <source>
        <dbReference type="SAM" id="MobiDB-lite"/>
    </source>
</evidence>
<feature type="transmembrane region" description="Helical" evidence="5">
    <location>
        <begin position="458"/>
        <end position="477"/>
    </location>
</feature>
<dbReference type="InterPro" id="IPR013780">
    <property type="entry name" value="Glyco_hydro_b"/>
</dbReference>